<reference evidence="1 2" key="1">
    <citation type="submission" date="2024-02" db="EMBL/GenBank/DDBJ databases">
        <authorList>
            <person name="Chen Y."/>
            <person name="Shah S."/>
            <person name="Dougan E. K."/>
            <person name="Thang M."/>
            <person name="Chan C."/>
        </authorList>
    </citation>
    <scope>NUCLEOTIDE SEQUENCE [LARGE SCALE GENOMIC DNA]</scope>
</reference>
<keyword evidence="2" id="KW-1185">Reference proteome</keyword>
<comment type="caution">
    <text evidence="1">The sequence shown here is derived from an EMBL/GenBank/DDBJ whole genome shotgun (WGS) entry which is preliminary data.</text>
</comment>
<name>A0ABP0IBN7_9DINO</name>
<dbReference type="SUPFAM" id="SSF141673">
    <property type="entry name" value="MOSC N-terminal domain-like"/>
    <property type="match status" value="1"/>
</dbReference>
<dbReference type="EMBL" id="CAXAMN010002248">
    <property type="protein sequence ID" value="CAK8998809.1"/>
    <property type="molecule type" value="Genomic_DNA"/>
</dbReference>
<dbReference type="InterPro" id="IPR000192">
    <property type="entry name" value="Aminotrans_V_dom"/>
</dbReference>
<gene>
    <name evidence="1" type="ORF">CCMP2556_LOCUS5407</name>
</gene>
<protein>
    <submittedName>
        <fullName evidence="1">Uncharacterized protein</fullName>
    </submittedName>
</protein>
<dbReference type="Gene3D" id="3.40.640.10">
    <property type="entry name" value="Type I PLP-dependent aspartate aminotransferase-like (Major domain)"/>
    <property type="match status" value="1"/>
</dbReference>
<dbReference type="InterPro" id="IPR005303">
    <property type="entry name" value="MOCOS_middle"/>
</dbReference>
<dbReference type="Gene3D" id="3.90.1150.10">
    <property type="entry name" value="Aspartate Aminotransferase, domain 1"/>
    <property type="match status" value="1"/>
</dbReference>
<accession>A0ABP0IBN7</accession>
<dbReference type="Pfam" id="PF00266">
    <property type="entry name" value="Aminotran_5"/>
    <property type="match status" value="1"/>
</dbReference>
<dbReference type="InterPro" id="IPR015421">
    <property type="entry name" value="PyrdxlP-dep_Trfase_major"/>
</dbReference>
<sequence length="828" mass="91092">MTSLTAPWTPGFLTLSKFCKRPDFSHFQWYLQHIEDFRKDQLSHLGEVVYLDYAGAALFSRAQLAAAQELLLTSSLGNPHSSRASEELLDRSRDLVLHMFRTTRATHSVVFTSGATQSLELLGEHYPWTVNGGCFLYADESHTSVLGLRQFARRSNWAFGTFALEDLPNLANDLSAAKMIEGQVPESIAGCNLLAFPGESNFSGLRTDLSCLSALRQGPQRWRLLLDAAKLACSPGSLDLSQCPADFTVISFYKIFGYPTGLGALLLRHDAAPCLFPRDVHGPSGPSGPLYFAGGCVSSVSATSSFVVPRPSLSQWMERGTPHFQGIFTLSVQLATVRRLGTDLARSRHALAVCHEAFLRTARLRHSNGQRLCRIFGAHEEIRWAELQGPTLALELHYADSSPVPYGLVAERAAARKIMLRTGCHCNAGACQRYLDLKDEDIRHFHASGKVCGDDRGLIEGRSTGIVRVSFGLYSTMEDVSRWIELLVEFQDLLPTEPKILAENLAATNHLTNPTVSAWPRTSMGRVRAVKIYPVKGCGPLRVNRWPLDPSGSLFLDRRWCLSLGTRRSKLRPVSAKQAPRLTTVRISLRGRGRSFVLLLSSKFHPETLEIALSEEDSKILQANGVAADPLDTTRNGARMHEEKPADASNADASIWFEQLLDLKDLQLRCSSDGTAGTGEAPARTDFANAPKTLLMVSTASLRRFGELCGLEVPAERFRANVEVDFEEPYEEMSWPVGLALGLTDEPHVAPGRLHFEVAGRCVRCQAVDIDPEDPERSSGVSLLAALATSQVSSESSKGPTFGVLLRKRGHWQERPMLEVGMSLEAEA</sequence>
<dbReference type="Proteomes" id="UP001642484">
    <property type="component" value="Unassembled WGS sequence"/>
</dbReference>
<proteinExistence type="predicted"/>
<dbReference type="PANTHER" id="PTHR14237">
    <property type="entry name" value="MOLYBDOPTERIN COFACTOR SULFURASE MOSC"/>
    <property type="match status" value="1"/>
</dbReference>
<dbReference type="SUPFAM" id="SSF53383">
    <property type="entry name" value="PLP-dependent transferases"/>
    <property type="match status" value="1"/>
</dbReference>
<dbReference type="Pfam" id="PF03476">
    <property type="entry name" value="MOSC_N"/>
    <property type="match status" value="1"/>
</dbReference>
<dbReference type="PROSITE" id="PS51340">
    <property type="entry name" value="MOSC"/>
    <property type="match status" value="1"/>
</dbReference>
<organism evidence="1 2">
    <name type="scientific">Durusdinium trenchii</name>
    <dbReference type="NCBI Taxonomy" id="1381693"/>
    <lineage>
        <taxon>Eukaryota</taxon>
        <taxon>Sar</taxon>
        <taxon>Alveolata</taxon>
        <taxon>Dinophyceae</taxon>
        <taxon>Suessiales</taxon>
        <taxon>Symbiodiniaceae</taxon>
        <taxon>Durusdinium</taxon>
    </lineage>
</organism>
<dbReference type="Pfam" id="PF03473">
    <property type="entry name" value="MOSC"/>
    <property type="match status" value="1"/>
</dbReference>
<evidence type="ECO:0000313" key="1">
    <source>
        <dbReference type="EMBL" id="CAK8998809.1"/>
    </source>
</evidence>
<evidence type="ECO:0000313" key="2">
    <source>
        <dbReference type="Proteomes" id="UP001642484"/>
    </source>
</evidence>
<dbReference type="InterPro" id="IPR015422">
    <property type="entry name" value="PyrdxlP-dep_Trfase_small"/>
</dbReference>
<dbReference type="InterPro" id="IPR005302">
    <property type="entry name" value="MoCF_Sase_C"/>
</dbReference>
<dbReference type="InterPro" id="IPR015424">
    <property type="entry name" value="PyrdxlP-dep_Trfase"/>
</dbReference>
<dbReference type="PANTHER" id="PTHR14237:SF80">
    <property type="entry name" value="MOLYBDENUM COFACTOR SULFURASE"/>
    <property type="match status" value="1"/>
</dbReference>